<sequence>MVDDLRQDSSQEAQEFPEDRIHRFPLRIRAGWIYANSHSLPGPHADLARISPLRTAQKITPHVSLYVLRSNQPLGRICPDGILIGMLAVLVRFVNLNRVLGMLLAFVVLTRFYWKATTVTSESVMILSPLGIQLSASSLLGVKRHFIAREHIRQAIIHESINGWNIAFYLALIVDSSEGDVSVHQIFPHLQPQLSYLIPVWKAIREAFGDPNTH</sequence>
<dbReference type="PANTHER" id="PTHR15231">
    <property type="entry name" value="PHOSPHATIDYLINOSITOL N-ACETYLGLUCOSAMINYLTRANSFERASE SUBUNIT H"/>
    <property type="match status" value="1"/>
</dbReference>
<name>A0A9Q3H3I7_9BASI</name>
<gene>
    <name evidence="4" type="ORF">O181_029447</name>
</gene>
<organism evidence="4 5">
    <name type="scientific">Austropuccinia psidii MF-1</name>
    <dbReference type="NCBI Taxonomy" id="1389203"/>
    <lineage>
        <taxon>Eukaryota</taxon>
        <taxon>Fungi</taxon>
        <taxon>Dikarya</taxon>
        <taxon>Basidiomycota</taxon>
        <taxon>Pucciniomycotina</taxon>
        <taxon>Pucciniomycetes</taxon>
        <taxon>Pucciniales</taxon>
        <taxon>Sphaerophragmiaceae</taxon>
        <taxon>Austropuccinia</taxon>
    </lineage>
</organism>
<feature type="domain" description="Phosphatidylinositol N-acetylglucosaminyltransferase subunit H conserved" evidence="3">
    <location>
        <begin position="123"/>
        <end position="188"/>
    </location>
</feature>
<comment type="pathway">
    <text evidence="1">Glycolipid biosynthesis; glycosylphosphatidylinositol-anchor biosynthesis.</text>
</comment>
<dbReference type="Proteomes" id="UP000765509">
    <property type="component" value="Unassembled WGS sequence"/>
</dbReference>
<dbReference type="Pfam" id="PF10181">
    <property type="entry name" value="PIG-H"/>
    <property type="match status" value="1"/>
</dbReference>
<protein>
    <recommendedName>
        <fullName evidence="3">Phosphatidylinositol N-acetylglucosaminyltransferase subunit H conserved domain-containing protein</fullName>
    </recommendedName>
</protein>
<evidence type="ECO:0000256" key="2">
    <source>
        <dbReference type="ARBA" id="ARBA00009610"/>
    </source>
</evidence>
<keyword evidence="5" id="KW-1185">Reference proteome</keyword>
<evidence type="ECO:0000313" key="5">
    <source>
        <dbReference type="Proteomes" id="UP000765509"/>
    </source>
</evidence>
<accession>A0A9Q3H3I7</accession>
<evidence type="ECO:0000256" key="1">
    <source>
        <dbReference type="ARBA" id="ARBA00004687"/>
    </source>
</evidence>
<comment type="caution">
    <text evidence="4">The sequence shown here is derived from an EMBL/GenBank/DDBJ whole genome shotgun (WGS) entry which is preliminary data.</text>
</comment>
<comment type="similarity">
    <text evidence="2">Belongs to the PIGH family.</text>
</comment>
<dbReference type="GO" id="GO:0000506">
    <property type="term" value="C:glycosylphosphatidylinositol-N-acetylglucosaminyltransferase (GPI-GnT) complex"/>
    <property type="evidence" value="ECO:0007669"/>
    <property type="project" value="InterPro"/>
</dbReference>
<dbReference type="InterPro" id="IPR044215">
    <property type="entry name" value="PIG-H"/>
</dbReference>
<dbReference type="AlphaFoldDB" id="A0A9Q3H3I7"/>
<dbReference type="OrthoDB" id="6256716at2759"/>
<dbReference type="InterPro" id="IPR019328">
    <property type="entry name" value="PIGH-H_dom"/>
</dbReference>
<dbReference type="PANTHER" id="PTHR15231:SF1">
    <property type="entry name" value="PHOSPHATIDYLINOSITOL N-ACETYLGLUCOSAMINYLTRANSFERASE SUBUNIT H"/>
    <property type="match status" value="1"/>
</dbReference>
<evidence type="ECO:0000313" key="4">
    <source>
        <dbReference type="EMBL" id="MBW0489732.1"/>
    </source>
</evidence>
<proteinExistence type="inferred from homology"/>
<dbReference type="EMBL" id="AVOT02010233">
    <property type="protein sequence ID" value="MBW0489732.1"/>
    <property type="molecule type" value="Genomic_DNA"/>
</dbReference>
<reference evidence="4" key="1">
    <citation type="submission" date="2021-03" db="EMBL/GenBank/DDBJ databases">
        <title>Draft genome sequence of rust myrtle Austropuccinia psidii MF-1, a brazilian biotype.</title>
        <authorList>
            <person name="Quecine M.C."/>
            <person name="Pachon D.M.R."/>
            <person name="Bonatelli M.L."/>
            <person name="Correr F.H."/>
            <person name="Franceschini L.M."/>
            <person name="Leite T.F."/>
            <person name="Margarido G.R.A."/>
            <person name="Almeida C.A."/>
            <person name="Ferrarezi J.A."/>
            <person name="Labate C.A."/>
        </authorList>
    </citation>
    <scope>NUCLEOTIDE SEQUENCE</scope>
    <source>
        <strain evidence="4">MF-1</strain>
    </source>
</reference>
<dbReference type="GO" id="GO:0006506">
    <property type="term" value="P:GPI anchor biosynthetic process"/>
    <property type="evidence" value="ECO:0007669"/>
    <property type="project" value="InterPro"/>
</dbReference>
<evidence type="ECO:0000259" key="3">
    <source>
        <dbReference type="Pfam" id="PF10181"/>
    </source>
</evidence>